<comment type="caution">
    <text evidence="2">The sequence shown here is derived from an EMBL/GenBank/DDBJ whole genome shotgun (WGS) entry which is preliminary data.</text>
</comment>
<sequence>MYQTYKSKDMVGRDGDRGRGRGRGRGQKGRPRLSTGQPLDLHADPYSLFRLSSDTTAPTNGRPPPIATTTPSRQEP</sequence>
<dbReference type="AlphaFoldDB" id="A0A444X6M6"/>
<dbReference type="EMBL" id="SDMP01000020">
    <property type="protein sequence ID" value="RYQ85321.1"/>
    <property type="molecule type" value="Genomic_DNA"/>
</dbReference>
<dbReference type="Proteomes" id="UP000289738">
    <property type="component" value="Chromosome B10"/>
</dbReference>
<evidence type="ECO:0000256" key="1">
    <source>
        <dbReference type="SAM" id="MobiDB-lite"/>
    </source>
</evidence>
<evidence type="ECO:0000313" key="3">
    <source>
        <dbReference type="Proteomes" id="UP000289738"/>
    </source>
</evidence>
<feature type="compositionally biased region" description="Basic and acidic residues" evidence="1">
    <location>
        <begin position="1"/>
        <end position="19"/>
    </location>
</feature>
<organism evidence="2 3">
    <name type="scientific">Arachis hypogaea</name>
    <name type="common">Peanut</name>
    <dbReference type="NCBI Taxonomy" id="3818"/>
    <lineage>
        <taxon>Eukaryota</taxon>
        <taxon>Viridiplantae</taxon>
        <taxon>Streptophyta</taxon>
        <taxon>Embryophyta</taxon>
        <taxon>Tracheophyta</taxon>
        <taxon>Spermatophyta</taxon>
        <taxon>Magnoliopsida</taxon>
        <taxon>eudicotyledons</taxon>
        <taxon>Gunneridae</taxon>
        <taxon>Pentapetalae</taxon>
        <taxon>rosids</taxon>
        <taxon>fabids</taxon>
        <taxon>Fabales</taxon>
        <taxon>Fabaceae</taxon>
        <taxon>Papilionoideae</taxon>
        <taxon>50 kb inversion clade</taxon>
        <taxon>dalbergioids sensu lato</taxon>
        <taxon>Dalbergieae</taxon>
        <taxon>Pterocarpus clade</taxon>
        <taxon>Arachis</taxon>
    </lineage>
</organism>
<proteinExistence type="predicted"/>
<name>A0A444X6M6_ARAHY</name>
<feature type="compositionally biased region" description="Polar residues" evidence="1">
    <location>
        <begin position="67"/>
        <end position="76"/>
    </location>
</feature>
<accession>A0A444X6M6</accession>
<gene>
    <name evidence="2" type="ORF">Ahy_B10g104852</name>
</gene>
<feature type="compositionally biased region" description="Polar residues" evidence="1">
    <location>
        <begin position="50"/>
        <end position="59"/>
    </location>
</feature>
<keyword evidence="3" id="KW-1185">Reference proteome</keyword>
<feature type="region of interest" description="Disordered" evidence="1">
    <location>
        <begin position="1"/>
        <end position="76"/>
    </location>
</feature>
<reference evidence="2 3" key="1">
    <citation type="submission" date="2019-01" db="EMBL/GenBank/DDBJ databases">
        <title>Sequencing of cultivated peanut Arachis hypogaea provides insights into genome evolution and oil improvement.</title>
        <authorList>
            <person name="Chen X."/>
        </authorList>
    </citation>
    <scope>NUCLEOTIDE SEQUENCE [LARGE SCALE GENOMIC DNA]</scope>
    <source>
        <strain evidence="3">cv. Fuhuasheng</strain>
        <tissue evidence="2">Leaves</tissue>
    </source>
</reference>
<evidence type="ECO:0000313" key="2">
    <source>
        <dbReference type="EMBL" id="RYQ85321.1"/>
    </source>
</evidence>
<feature type="compositionally biased region" description="Basic residues" evidence="1">
    <location>
        <begin position="20"/>
        <end position="31"/>
    </location>
</feature>
<protein>
    <submittedName>
        <fullName evidence="2">Uncharacterized protein</fullName>
    </submittedName>
</protein>